<organism evidence="2 3">
    <name type="scientific">Reyranella soli</name>
    <dbReference type="NCBI Taxonomy" id="1230389"/>
    <lineage>
        <taxon>Bacteria</taxon>
        <taxon>Pseudomonadati</taxon>
        <taxon>Pseudomonadota</taxon>
        <taxon>Alphaproteobacteria</taxon>
        <taxon>Hyphomicrobiales</taxon>
        <taxon>Reyranellaceae</taxon>
        <taxon>Reyranella</taxon>
    </lineage>
</organism>
<evidence type="ECO:0000313" key="3">
    <source>
        <dbReference type="Proteomes" id="UP000321058"/>
    </source>
</evidence>
<feature type="domain" description="Glycosyl transferase family 28 C-terminal" evidence="1">
    <location>
        <begin position="2"/>
        <end position="133"/>
    </location>
</feature>
<dbReference type="Proteomes" id="UP000321058">
    <property type="component" value="Unassembled WGS sequence"/>
</dbReference>
<accession>A0A512NJ25</accession>
<proteinExistence type="predicted"/>
<comment type="caution">
    <text evidence="2">The sequence shown here is derived from an EMBL/GenBank/DDBJ whole genome shotgun (WGS) entry which is preliminary data.</text>
</comment>
<keyword evidence="3" id="KW-1185">Reference proteome</keyword>
<dbReference type="Pfam" id="PF04101">
    <property type="entry name" value="Glyco_tran_28_C"/>
    <property type="match status" value="1"/>
</dbReference>
<evidence type="ECO:0000313" key="2">
    <source>
        <dbReference type="EMBL" id="GEP58949.1"/>
    </source>
</evidence>
<dbReference type="AlphaFoldDB" id="A0A512NJ25"/>
<dbReference type="Gene3D" id="3.40.50.2000">
    <property type="entry name" value="Glycogen Phosphorylase B"/>
    <property type="match status" value="1"/>
</dbReference>
<dbReference type="EMBL" id="BKAJ01000114">
    <property type="protein sequence ID" value="GEP58949.1"/>
    <property type="molecule type" value="Genomic_DNA"/>
</dbReference>
<sequence>MILLTIGTMLPFDRLVRVVDRWAGVHREEEVIAQIGDRGVYEPKHMQWMRFVPPDEFAAMVDRSRLLIAHAGTGSFLLAAERARPIVLFPRLAWLGEHTSDHQLQTARWLQHKRGVHIAMTEEELPSAIAAALAQPEVVVEPIPPYAPSPFLSRLRDALLN</sequence>
<name>A0A512NJ25_9HYPH</name>
<gene>
    <name evidence="2" type="ORF">RSO01_61150</name>
</gene>
<protein>
    <recommendedName>
        <fullName evidence="1">Glycosyl transferase family 28 C-terminal domain-containing protein</fullName>
    </recommendedName>
</protein>
<dbReference type="InterPro" id="IPR007235">
    <property type="entry name" value="Glyco_trans_28_C"/>
</dbReference>
<evidence type="ECO:0000259" key="1">
    <source>
        <dbReference type="Pfam" id="PF04101"/>
    </source>
</evidence>
<dbReference type="GO" id="GO:0016758">
    <property type="term" value="F:hexosyltransferase activity"/>
    <property type="evidence" value="ECO:0007669"/>
    <property type="project" value="InterPro"/>
</dbReference>
<dbReference type="SUPFAM" id="SSF53756">
    <property type="entry name" value="UDP-Glycosyltransferase/glycogen phosphorylase"/>
    <property type="match status" value="1"/>
</dbReference>
<reference evidence="2 3" key="1">
    <citation type="submission" date="2019-07" db="EMBL/GenBank/DDBJ databases">
        <title>Whole genome shotgun sequence of Reyranella soli NBRC 108950.</title>
        <authorList>
            <person name="Hosoyama A."/>
            <person name="Uohara A."/>
            <person name="Ohji S."/>
            <person name="Ichikawa N."/>
        </authorList>
    </citation>
    <scope>NUCLEOTIDE SEQUENCE [LARGE SCALE GENOMIC DNA]</scope>
    <source>
        <strain evidence="2 3">NBRC 108950</strain>
    </source>
</reference>